<dbReference type="Proteomes" id="UP001155040">
    <property type="component" value="Unassembled WGS sequence"/>
</dbReference>
<accession>A0A9X3A030</accession>
<evidence type="ECO:0000313" key="12">
    <source>
        <dbReference type="Proteomes" id="UP001155040"/>
    </source>
</evidence>
<feature type="domain" description="Tyrosine-protein kinase G-rich" evidence="10">
    <location>
        <begin position="308"/>
        <end position="381"/>
    </location>
</feature>
<organism evidence="11 12">
    <name type="scientific">Salinibacter ruber</name>
    <dbReference type="NCBI Taxonomy" id="146919"/>
    <lineage>
        <taxon>Bacteria</taxon>
        <taxon>Pseudomonadati</taxon>
        <taxon>Rhodothermota</taxon>
        <taxon>Rhodothermia</taxon>
        <taxon>Rhodothermales</taxon>
        <taxon>Salinibacteraceae</taxon>
        <taxon>Salinibacter</taxon>
    </lineage>
</organism>
<feature type="coiled-coil region" evidence="6">
    <location>
        <begin position="259"/>
        <end position="326"/>
    </location>
</feature>
<evidence type="ECO:0000256" key="6">
    <source>
        <dbReference type="SAM" id="Coils"/>
    </source>
</evidence>
<dbReference type="Pfam" id="PF02706">
    <property type="entry name" value="Wzz"/>
    <property type="match status" value="1"/>
</dbReference>
<protein>
    <submittedName>
        <fullName evidence="11">Uncharacterized protein involved in exopolysaccharide biosynthesis</fullName>
    </submittedName>
</protein>
<dbReference type="Pfam" id="PF13807">
    <property type="entry name" value="GNVR"/>
    <property type="match status" value="1"/>
</dbReference>
<comment type="caution">
    <text evidence="11">The sequence shown here is derived from an EMBL/GenBank/DDBJ whole genome shotgun (WGS) entry which is preliminary data.</text>
</comment>
<dbReference type="PANTHER" id="PTHR32309">
    <property type="entry name" value="TYROSINE-PROTEIN KINASE"/>
    <property type="match status" value="1"/>
</dbReference>
<dbReference type="InterPro" id="IPR003856">
    <property type="entry name" value="LPS_length_determ_N"/>
</dbReference>
<dbReference type="PANTHER" id="PTHR32309:SF31">
    <property type="entry name" value="CAPSULAR EXOPOLYSACCHARIDE FAMILY"/>
    <property type="match status" value="1"/>
</dbReference>
<evidence type="ECO:0000256" key="3">
    <source>
        <dbReference type="ARBA" id="ARBA00022692"/>
    </source>
</evidence>
<feature type="compositionally biased region" description="Polar residues" evidence="7">
    <location>
        <begin position="1"/>
        <end position="13"/>
    </location>
</feature>
<evidence type="ECO:0000256" key="8">
    <source>
        <dbReference type="SAM" id="Phobius"/>
    </source>
</evidence>
<dbReference type="RefSeq" id="WP_259091170.1">
    <property type="nucleotide sequence ID" value="NZ_JANTZY010000026.1"/>
</dbReference>
<dbReference type="SUPFAM" id="SSF57997">
    <property type="entry name" value="Tropomyosin"/>
    <property type="match status" value="1"/>
</dbReference>
<feature type="region of interest" description="Disordered" evidence="7">
    <location>
        <begin position="1"/>
        <end position="34"/>
    </location>
</feature>
<feature type="domain" description="Polysaccharide chain length determinant N-terminal" evidence="9">
    <location>
        <begin position="36"/>
        <end position="137"/>
    </location>
</feature>
<dbReference type="InterPro" id="IPR050445">
    <property type="entry name" value="Bact_polysacc_biosynth/exp"/>
</dbReference>
<comment type="subcellular location">
    <subcellularLocation>
        <location evidence="1">Cell membrane</location>
        <topology evidence="1">Multi-pass membrane protein</topology>
    </subcellularLocation>
</comment>
<evidence type="ECO:0000313" key="11">
    <source>
        <dbReference type="EMBL" id="MCS4037856.1"/>
    </source>
</evidence>
<keyword evidence="2" id="KW-1003">Cell membrane</keyword>
<evidence type="ECO:0000256" key="2">
    <source>
        <dbReference type="ARBA" id="ARBA00022475"/>
    </source>
</evidence>
<feature type="transmembrane region" description="Helical" evidence="8">
    <location>
        <begin position="360"/>
        <end position="383"/>
    </location>
</feature>
<evidence type="ECO:0000259" key="10">
    <source>
        <dbReference type="Pfam" id="PF13807"/>
    </source>
</evidence>
<evidence type="ECO:0000256" key="1">
    <source>
        <dbReference type="ARBA" id="ARBA00004651"/>
    </source>
</evidence>
<dbReference type="EMBL" id="JANUBF010000028">
    <property type="protein sequence ID" value="MCS4037856.1"/>
    <property type="molecule type" value="Genomic_DNA"/>
</dbReference>
<keyword evidence="6" id="KW-0175">Coiled coil</keyword>
<reference evidence="11" key="1">
    <citation type="submission" date="2022-08" db="EMBL/GenBank/DDBJ databases">
        <title>Genomic Encyclopedia of Type Strains, Phase V (KMG-V): Genome sequencing to study the core and pangenomes of soil and plant-associated prokaryotes.</title>
        <authorList>
            <person name="Whitman W."/>
        </authorList>
    </citation>
    <scope>NUCLEOTIDE SEQUENCE</scope>
    <source>
        <strain evidence="11">SP3012</strain>
    </source>
</reference>
<keyword evidence="4 8" id="KW-1133">Transmembrane helix</keyword>
<evidence type="ECO:0000256" key="4">
    <source>
        <dbReference type="ARBA" id="ARBA00022989"/>
    </source>
</evidence>
<gene>
    <name evidence="11" type="ORF">GGQ01_002945</name>
</gene>
<dbReference type="GO" id="GO:0005886">
    <property type="term" value="C:plasma membrane"/>
    <property type="evidence" value="ECO:0007669"/>
    <property type="project" value="UniProtKB-SubCell"/>
</dbReference>
<dbReference type="AlphaFoldDB" id="A0A9X3A030"/>
<proteinExistence type="predicted"/>
<keyword evidence="3 8" id="KW-0812">Transmembrane</keyword>
<dbReference type="InterPro" id="IPR032807">
    <property type="entry name" value="GNVR"/>
</dbReference>
<evidence type="ECO:0000256" key="7">
    <source>
        <dbReference type="SAM" id="MobiDB-lite"/>
    </source>
</evidence>
<feature type="transmembrane region" description="Helical" evidence="8">
    <location>
        <begin position="53"/>
        <end position="71"/>
    </location>
</feature>
<keyword evidence="5 8" id="KW-0472">Membrane</keyword>
<name>A0A9X3A030_9BACT</name>
<evidence type="ECO:0000259" key="9">
    <source>
        <dbReference type="Pfam" id="PF02706"/>
    </source>
</evidence>
<sequence length="415" mass="45482">MSTADDQSQTDGPSDTPPGDGAPGAERPGYEPPREDEVSLLDILLVLARNKTLIVRTVLVFTLLGFTYAVFAPEEFTSSTEVVREAQEGGGDLPSGLPTGALSGLGISFGGASSGLTPAAYPDVLQSREVRLAVVRDTFQFPDAERPMTYVEYMSQPAGTLSKALKYTLWLPWTLKGALGKAISGTPAPAGTTDTGELVIPTEEENAAMKAVGGMVTTSLDEETGLMTISVTTSGPRLATSLAESFLDHFTARVREIRTEKIRERLEFVEERFDKAEQELERAEERLAQFLERNQNPTTATLQFQRDRLQRQVSFKEQLYSELQSQLTQTRLDLQRRQPVVTVVEEPVPPRQRSAPKRTFIVLLSLVVGGVLGVVLAFVKALFEGAESTGEEKEKLGEIQEHLIPARWRRESTAA</sequence>
<evidence type="ECO:0000256" key="5">
    <source>
        <dbReference type="ARBA" id="ARBA00023136"/>
    </source>
</evidence>